<evidence type="ECO:0000256" key="1">
    <source>
        <dbReference type="ARBA" id="ARBA00006620"/>
    </source>
</evidence>
<dbReference type="AlphaFoldDB" id="A0A5C1YFM2"/>
<organism evidence="8 9">
    <name type="scientific">Agromyces intestinalis</name>
    <dbReference type="NCBI Taxonomy" id="2592652"/>
    <lineage>
        <taxon>Bacteria</taxon>
        <taxon>Bacillati</taxon>
        <taxon>Actinomycetota</taxon>
        <taxon>Actinomycetes</taxon>
        <taxon>Micrococcales</taxon>
        <taxon>Microbacteriaceae</taxon>
        <taxon>Agromyces</taxon>
    </lineage>
</organism>
<gene>
    <name evidence="8" type="ORF">FLP10_11595</name>
</gene>
<keyword evidence="9" id="KW-1185">Reference proteome</keyword>
<keyword evidence="7" id="KW-0346">Stress response</keyword>
<sequence length="69" mass="7757">MKAREVNRAIEVRGGAVLRQKGSHRFYRVEVDGVVGHTTVPQHTGDIPTGLLRKIERDLEPVLGKGWLR</sequence>
<evidence type="ECO:0000256" key="2">
    <source>
        <dbReference type="ARBA" id="ARBA00022649"/>
    </source>
</evidence>
<keyword evidence="2" id="KW-1277">Toxin-antitoxin system</keyword>
<evidence type="ECO:0000313" key="9">
    <source>
        <dbReference type="Proteomes" id="UP000324678"/>
    </source>
</evidence>
<dbReference type="Gene3D" id="3.30.920.30">
    <property type="entry name" value="Hypothetical protein"/>
    <property type="match status" value="1"/>
</dbReference>
<accession>A0A5C1YFM2</accession>
<evidence type="ECO:0000256" key="4">
    <source>
        <dbReference type="ARBA" id="ARBA00022759"/>
    </source>
</evidence>
<dbReference type="SUPFAM" id="SSF54786">
    <property type="entry name" value="YcfA/nrd intein domain"/>
    <property type="match status" value="1"/>
</dbReference>
<dbReference type="RefSeq" id="WP_149161005.1">
    <property type="nucleotide sequence ID" value="NZ_CP043505.1"/>
</dbReference>
<dbReference type="OrthoDB" id="5121861at2"/>
<dbReference type="InterPro" id="IPR012933">
    <property type="entry name" value="HicA_mRNA_interferase"/>
</dbReference>
<evidence type="ECO:0000256" key="5">
    <source>
        <dbReference type="ARBA" id="ARBA00022801"/>
    </source>
</evidence>
<keyword evidence="4" id="KW-0255">Endonuclease</keyword>
<keyword evidence="5" id="KW-0378">Hydrolase</keyword>
<dbReference type="KEGG" id="ail:FLP10_11595"/>
<dbReference type="Pfam" id="PF07927">
    <property type="entry name" value="HicA_toxin"/>
    <property type="match status" value="1"/>
</dbReference>
<reference evidence="8 9" key="1">
    <citation type="submission" date="2019-09" db="EMBL/GenBank/DDBJ databases">
        <title>Genome sequencing of strain KACC 19306.</title>
        <authorList>
            <person name="Heo J."/>
            <person name="Kim S.-J."/>
            <person name="Kim J.-S."/>
            <person name="Hong S.-B."/>
            <person name="Kwon S.-W."/>
        </authorList>
    </citation>
    <scope>NUCLEOTIDE SEQUENCE [LARGE SCALE GENOMIC DNA]</scope>
    <source>
        <strain evidence="8 9">KACC 19306</strain>
    </source>
</reference>
<dbReference type="GO" id="GO:0004519">
    <property type="term" value="F:endonuclease activity"/>
    <property type="evidence" value="ECO:0007669"/>
    <property type="project" value="UniProtKB-KW"/>
</dbReference>
<name>A0A5C1YFM2_9MICO</name>
<keyword evidence="6" id="KW-0694">RNA-binding</keyword>
<evidence type="ECO:0000256" key="7">
    <source>
        <dbReference type="ARBA" id="ARBA00023016"/>
    </source>
</evidence>
<evidence type="ECO:0000256" key="3">
    <source>
        <dbReference type="ARBA" id="ARBA00022722"/>
    </source>
</evidence>
<evidence type="ECO:0000256" key="6">
    <source>
        <dbReference type="ARBA" id="ARBA00022884"/>
    </source>
</evidence>
<dbReference type="GO" id="GO:0003729">
    <property type="term" value="F:mRNA binding"/>
    <property type="evidence" value="ECO:0007669"/>
    <property type="project" value="InterPro"/>
</dbReference>
<dbReference type="Proteomes" id="UP000324678">
    <property type="component" value="Chromosome"/>
</dbReference>
<dbReference type="GO" id="GO:0016787">
    <property type="term" value="F:hydrolase activity"/>
    <property type="evidence" value="ECO:0007669"/>
    <property type="project" value="UniProtKB-KW"/>
</dbReference>
<evidence type="ECO:0000313" key="8">
    <source>
        <dbReference type="EMBL" id="QEO14986.1"/>
    </source>
</evidence>
<protein>
    <submittedName>
        <fullName evidence="8">Addiction module toxin, HicA family</fullName>
    </submittedName>
</protein>
<comment type="similarity">
    <text evidence="1">Belongs to the HicA mRNA interferase family.</text>
</comment>
<keyword evidence="3" id="KW-0540">Nuclease</keyword>
<dbReference type="InterPro" id="IPR038570">
    <property type="entry name" value="HicA_sf"/>
</dbReference>
<proteinExistence type="inferred from homology"/>
<dbReference type="EMBL" id="CP043505">
    <property type="protein sequence ID" value="QEO14986.1"/>
    <property type="molecule type" value="Genomic_DNA"/>
</dbReference>